<dbReference type="PANTHER" id="PTHR13068">
    <property type="entry name" value="CGI-12 PROTEIN-RELATED"/>
    <property type="match status" value="1"/>
</dbReference>
<evidence type="ECO:0000256" key="8">
    <source>
        <dbReference type="SAM" id="MobiDB-lite"/>
    </source>
</evidence>
<evidence type="ECO:0000256" key="6">
    <source>
        <dbReference type="ARBA" id="ARBA00023163"/>
    </source>
</evidence>
<sequence>MGFPRYSAIFRLTRKATWCNRVEDEVTYRRLLYFVQYSTQSDAKRSILENDLRYSPSLNPKNEPFMQSTSAVQYSNTSQGTASETTHDFKSKNNNEIKNSMLNPLNQPLDFDEIFLEHTKPAHPLDECTEDVSHIAPYLAPTFNFAAYADKSTTLQELIKLGVDLHKLDDKPMVQRFLLRLDFEKDMKPYIQFLHDCGVSADTIGKFLTINPMIFKEDMDNLHTRIRYLRAHNFNLSNVQRIVSTNPFWLMFNTKRMDTRLAFFQTQFSLTGPEVRTLTVRAPKLITFNLSNVKEAEFGIREEMGFNKDETKSIILMKPRLLMMSRERTVASFEYVHNVMGISHQILSQQPHILLCRKTRIEMRHKFLANLRRAQYDPEKPLYVSPKALVTGTDAEFCQDVAQVPVELFNTFQKTL</sequence>
<keyword evidence="5" id="KW-0496">Mitochondrion</keyword>
<evidence type="ECO:0000256" key="2">
    <source>
        <dbReference type="ARBA" id="ARBA00007692"/>
    </source>
</evidence>
<feature type="region of interest" description="Disordered" evidence="8">
    <location>
        <begin position="69"/>
        <end position="99"/>
    </location>
</feature>
<name>A0AAJ7C3G1_CEPCN</name>
<comment type="subcellular location">
    <subcellularLocation>
        <location evidence="1">Mitochondrion</location>
    </subcellularLocation>
</comment>
<dbReference type="AlphaFoldDB" id="A0AAJ7C3G1"/>
<dbReference type="PANTHER" id="PTHR13068:SF112">
    <property type="entry name" value="TRANSCRIPTION TERMINATION FACTOR 3, MITOCHONDRIAL"/>
    <property type="match status" value="1"/>
</dbReference>
<accession>A0AAJ7C3G1</accession>
<evidence type="ECO:0000256" key="4">
    <source>
        <dbReference type="ARBA" id="ARBA00023015"/>
    </source>
</evidence>
<reference evidence="10" key="1">
    <citation type="submission" date="2025-08" db="UniProtKB">
        <authorList>
            <consortium name="RefSeq"/>
        </authorList>
    </citation>
    <scope>IDENTIFICATION</scope>
</reference>
<keyword evidence="4" id="KW-0805">Transcription regulation</keyword>
<keyword evidence="6" id="KW-0804">Transcription</keyword>
<protein>
    <recommendedName>
        <fullName evidence="7">Transcription termination factor 3, mitochondrial</fullName>
    </recommendedName>
</protein>
<dbReference type="GO" id="GO:0005739">
    <property type="term" value="C:mitochondrion"/>
    <property type="evidence" value="ECO:0007669"/>
    <property type="project" value="UniProtKB-SubCell"/>
</dbReference>
<dbReference type="CTD" id="51001"/>
<evidence type="ECO:0000256" key="1">
    <source>
        <dbReference type="ARBA" id="ARBA00004173"/>
    </source>
</evidence>
<proteinExistence type="inferred from homology"/>
<dbReference type="GeneID" id="107270505"/>
<evidence type="ECO:0000256" key="7">
    <source>
        <dbReference type="ARBA" id="ARBA00071275"/>
    </source>
</evidence>
<gene>
    <name evidence="10" type="primary">LOC107270505</name>
</gene>
<dbReference type="GO" id="GO:0061668">
    <property type="term" value="P:mitochondrial ribosome assembly"/>
    <property type="evidence" value="ECO:0007669"/>
    <property type="project" value="TreeGrafter"/>
</dbReference>
<dbReference type="KEGG" id="ccin:107270505"/>
<dbReference type="Gene3D" id="1.25.70.10">
    <property type="entry name" value="Transcription termination factor 3, mitochondrial"/>
    <property type="match status" value="1"/>
</dbReference>
<organism evidence="9 10">
    <name type="scientific">Cephus cinctus</name>
    <name type="common">Wheat stem sawfly</name>
    <dbReference type="NCBI Taxonomy" id="211228"/>
    <lineage>
        <taxon>Eukaryota</taxon>
        <taxon>Metazoa</taxon>
        <taxon>Ecdysozoa</taxon>
        <taxon>Arthropoda</taxon>
        <taxon>Hexapoda</taxon>
        <taxon>Insecta</taxon>
        <taxon>Pterygota</taxon>
        <taxon>Neoptera</taxon>
        <taxon>Endopterygota</taxon>
        <taxon>Hymenoptera</taxon>
        <taxon>Cephoidea</taxon>
        <taxon>Cephidae</taxon>
        <taxon>Cephus</taxon>
    </lineage>
</organism>
<dbReference type="Proteomes" id="UP000694920">
    <property type="component" value="Unplaced"/>
</dbReference>
<dbReference type="SMART" id="SM00733">
    <property type="entry name" value="Mterf"/>
    <property type="match status" value="5"/>
</dbReference>
<dbReference type="GO" id="GO:0003676">
    <property type="term" value="F:nucleic acid binding"/>
    <property type="evidence" value="ECO:0007669"/>
    <property type="project" value="InterPro"/>
</dbReference>
<dbReference type="GO" id="GO:0006355">
    <property type="term" value="P:regulation of DNA-templated transcription"/>
    <property type="evidence" value="ECO:0007669"/>
    <property type="project" value="UniProtKB-ARBA"/>
</dbReference>
<evidence type="ECO:0000313" key="9">
    <source>
        <dbReference type="Proteomes" id="UP000694920"/>
    </source>
</evidence>
<evidence type="ECO:0000313" key="10">
    <source>
        <dbReference type="RefSeq" id="XP_015601062.1"/>
    </source>
</evidence>
<keyword evidence="3" id="KW-0809">Transit peptide</keyword>
<dbReference type="RefSeq" id="XP_015601062.1">
    <property type="nucleotide sequence ID" value="XM_015745576.2"/>
</dbReference>
<evidence type="ECO:0000256" key="5">
    <source>
        <dbReference type="ARBA" id="ARBA00023128"/>
    </source>
</evidence>
<dbReference type="GO" id="GO:0006390">
    <property type="term" value="P:mitochondrial transcription"/>
    <property type="evidence" value="ECO:0007669"/>
    <property type="project" value="TreeGrafter"/>
</dbReference>
<feature type="compositionally biased region" description="Polar residues" evidence="8">
    <location>
        <begin position="69"/>
        <end position="84"/>
    </location>
</feature>
<keyword evidence="9" id="KW-1185">Reference proteome</keyword>
<feature type="compositionally biased region" description="Basic and acidic residues" evidence="8">
    <location>
        <begin position="85"/>
        <end position="95"/>
    </location>
</feature>
<dbReference type="InterPro" id="IPR003690">
    <property type="entry name" value="MTERF"/>
</dbReference>
<dbReference type="FunFam" id="1.25.70.10:FF:000002">
    <property type="entry name" value="transcription termination factor 3, mitochondrial"/>
    <property type="match status" value="1"/>
</dbReference>
<dbReference type="Pfam" id="PF02536">
    <property type="entry name" value="mTERF"/>
    <property type="match status" value="1"/>
</dbReference>
<evidence type="ECO:0000256" key="3">
    <source>
        <dbReference type="ARBA" id="ARBA00022946"/>
    </source>
</evidence>
<comment type="similarity">
    <text evidence="2">Belongs to the mTERF family.</text>
</comment>
<dbReference type="InterPro" id="IPR038538">
    <property type="entry name" value="MTERF_sf"/>
</dbReference>